<dbReference type="AlphaFoldDB" id="A0A8S0VTZ1"/>
<organism evidence="2 3">
    <name type="scientific">Cyclocybe aegerita</name>
    <name type="common">Black poplar mushroom</name>
    <name type="synonym">Agrocybe aegerita</name>
    <dbReference type="NCBI Taxonomy" id="1973307"/>
    <lineage>
        <taxon>Eukaryota</taxon>
        <taxon>Fungi</taxon>
        <taxon>Dikarya</taxon>
        <taxon>Basidiomycota</taxon>
        <taxon>Agaricomycotina</taxon>
        <taxon>Agaricomycetes</taxon>
        <taxon>Agaricomycetidae</taxon>
        <taxon>Agaricales</taxon>
        <taxon>Agaricineae</taxon>
        <taxon>Bolbitiaceae</taxon>
        <taxon>Cyclocybe</taxon>
    </lineage>
</organism>
<comment type="caution">
    <text evidence="2">The sequence shown here is derived from an EMBL/GenBank/DDBJ whole genome shotgun (WGS) entry which is preliminary data.</text>
</comment>
<gene>
    <name evidence="2" type="ORF">AAE3_LOCUS11577</name>
</gene>
<reference evidence="2 3" key="1">
    <citation type="submission" date="2020-01" db="EMBL/GenBank/DDBJ databases">
        <authorList>
            <person name="Gupta K D."/>
        </authorList>
    </citation>
    <scope>NUCLEOTIDE SEQUENCE [LARGE SCALE GENOMIC DNA]</scope>
</reference>
<dbReference type="OrthoDB" id="3250044at2759"/>
<evidence type="ECO:0000256" key="1">
    <source>
        <dbReference type="SAM" id="MobiDB-lite"/>
    </source>
</evidence>
<evidence type="ECO:0000313" key="3">
    <source>
        <dbReference type="Proteomes" id="UP000467700"/>
    </source>
</evidence>
<dbReference type="Proteomes" id="UP000467700">
    <property type="component" value="Unassembled WGS sequence"/>
</dbReference>
<proteinExistence type="predicted"/>
<keyword evidence="3" id="KW-1185">Reference proteome</keyword>
<protein>
    <submittedName>
        <fullName evidence="2">Uncharacterized protein</fullName>
    </submittedName>
</protein>
<sequence length="157" mass="17239">MIDSTLSSRRHSTLGSTSPTARRTATAVDAIAETVAVLLQCPLPDRVYLKTEAHLLCPSDVSLNNFLWDPVTERVWMIDCQHVNVLPQSFASFYFHHTTDPFVKAVAERINLPVSSQLALVESAASFCRAAIHPLVSMSMATSSYPGETSVSRDCTR</sequence>
<feature type="compositionally biased region" description="Polar residues" evidence="1">
    <location>
        <begin position="1"/>
        <end position="19"/>
    </location>
</feature>
<feature type="region of interest" description="Disordered" evidence="1">
    <location>
        <begin position="1"/>
        <end position="21"/>
    </location>
</feature>
<evidence type="ECO:0000313" key="2">
    <source>
        <dbReference type="EMBL" id="CAA7269339.1"/>
    </source>
</evidence>
<dbReference type="EMBL" id="CACVBS010000077">
    <property type="protein sequence ID" value="CAA7269339.1"/>
    <property type="molecule type" value="Genomic_DNA"/>
</dbReference>
<accession>A0A8S0VTZ1</accession>
<name>A0A8S0VTZ1_CYCAE</name>